<dbReference type="eggNOG" id="ENOG5033EPT">
    <property type="taxonomic scope" value="Bacteria"/>
</dbReference>
<name>T0HCU4_9SPHN</name>
<dbReference type="RefSeq" id="WP_021235409.1">
    <property type="nucleotide sequence ID" value="NZ_ATHL01000123.1"/>
</dbReference>
<reference evidence="1 2" key="1">
    <citation type="journal article" date="2013" name="Genome Announc.">
        <title>Genome Sequence of Novosphingobium lindaniclasticum LE124T, Isolated from a Hexachlorocyclohexane Dumpsite.</title>
        <authorList>
            <person name="Saxena A."/>
            <person name="Nayyar N."/>
            <person name="Sangwan N."/>
            <person name="Kumari R."/>
            <person name="Khurana J.P."/>
            <person name="Lal R."/>
        </authorList>
    </citation>
    <scope>NUCLEOTIDE SEQUENCE [LARGE SCALE GENOMIC DNA]</scope>
    <source>
        <strain evidence="1 2">LE124</strain>
    </source>
</reference>
<proteinExistence type="predicted"/>
<dbReference type="OrthoDB" id="7508414at2"/>
<sequence length="133" mass="14309">MQPHTRALVAAAAFAFITGKKVAGLYDHGAGQDRRIAAEARGAVLQGFDGERGSRFSGTLPEIQDAGDAAHISFEIDGKTAKGYDRASSTFYEARVGEGLVQVFDHAENAWFAYDIQDGEAAQSYHRSAEANR</sequence>
<protein>
    <submittedName>
        <fullName evidence="1">Uncharacterized protein</fullName>
    </submittedName>
</protein>
<gene>
    <name evidence="1" type="ORF">L284_18250</name>
</gene>
<comment type="caution">
    <text evidence="1">The sequence shown here is derived from an EMBL/GenBank/DDBJ whole genome shotgun (WGS) entry which is preliminary data.</text>
</comment>
<dbReference type="EMBL" id="ATHL01000123">
    <property type="protein sequence ID" value="EQB09953.1"/>
    <property type="molecule type" value="Genomic_DNA"/>
</dbReference>
<dbReference type="PATRIC" id="fig|1096930.3.peg.3610"/>
<dbReference type="AlphaFoldDB" id="T0HCU4"/>
<evidence type="ECO:0000313" key="1">
    <source>
        <dbReference type="EMBL" id="EQB09953.1"/>
    </source>
</evidence>
<evidence type="ECO:0000313" key="2">
    <source>
        <dbReference type="Proteomes" id="UP000015527"/>
    </source>
</evidence>
<keyword evidence="2" id="KW-1185">Reference proteome</keyword>
<organism evidence="1 2">
    <name type="scientific">Novosphingobium lindaniclasticum LE124</name>
    <dbReference type="NCBI Taxonomy" id="1096930"/>
    <lineage>
        <taxon>Bacteria</taxon>
        <taxon>Pseudomonadati</taxon>
        <taxon>Pseudomonadota</taxon>
        <taxon>Alphaproteobacteria</taxon>
        <taxon>Sphingomonadales</taxon>
        <taxon>Sphingomonadaceae</taxon>
        <taxon>Novosphingobium</taxon>
    </lineage>
</organism>
<dbReference type="Proteomes" id="UP000015527">
    <property type="component" value="Unassembled WGS sequence"/>
</dbReference>
<accession>T0HCU4</accession>